<name>A0A6L6WLB9_9RHOB</name>
<keyword evidence="3" id="KW-1185">Reference proteome</keyword>
<gene>
    <name evidence="2" type="ORF">GO984_20100</name>
</gene>
<dbReference type="AlphaFoldDB" id="A0A6L6WLB9"/>
<comment type="caution">
    <text evidence="2">The sequence shown here is derived from an EMBL/GenBank/DDBJ whole genome shotgun (WGS) entry which is preliminary data.</text>
</comment>
<feature type="domain" description="Antitoxin SocA-like Panacea" evidence="1">
    <location>
        <begin position="27"/>
        <end position="122"/>
    </location>
</feature>
<dbReference type="InterPro" id="IPR025272">
    <property type="entry name" value="SocA_Panacea"/>
</dbReference>
<evidence type="ECO:0000313" key="3">
    <source>
        <dbReference type="Proteomes" id="UP000478892"/>
    </source>
</evidence>
<dbReference type="Proteomes" id="UP000478892">
    <property type="component" value="Unassembled WGS sequence"/>
</dbReference>
<dbReference type="RefSeq" id="WP_157024366.1">
    <property type="nucleotide sequence ID" value="NZ_WQLV01000017.1"/>
</dbReference>
<proteinExistence type="predicted"/>
<protein>
    <submittedName>
        <fullName evidence="2">DUF4065 domain-containing protein</fullName>
    </submittedName>
</protein>
<dbReference type="Pfam" id="PF13274">
    <property type="entry name" value="SocA_Panacea"/>
    <property type="match status" value="1"/>
</dbReference>
<organism evidence="2 3">
    <name type="scientific">Parasedimentitalea huanghaiensis</name>
    <dbReference type="NCBI Taxonomy" id="2682100"/>
    <lineage>
        <taxon>Bacteria</taxon>
        <taxon>Pseudomonadati</taxon>
        <taxon>Pseudomonadota</taxon>
        <taxon>Alphaproteobacteria</taxon>
        <taxon>Rhodobacterales</taxon>
        <taxon>Paracoccaceae</taxon>
        <taxon>Parasedimentitalea</taxon>
    </lineage>
</organism>
<evidence type="ECO:0000259" key="1">
    <source>
        <dbReference type="Pfam" id="PF13274"/>
    </source>
</evidence>
<accession>A0A6L6WLB9</accession>
<dbReference type="EMBL" id="WQLV01000017">
    <property type="protein sequence ID" value="MVO18130.1"/>
    <property type="molecule type" value="Genomic_DNA"/>
</dbReference>
<sequence length="151" mass="17224">MYDARQVANWFVRKAALEGRQLSIMSLLKLTYIAHGWHLEMRKAPLFGNRIEAWQRGPVIPDVYHAFRGQGVQISQVAGSAAFDAGVNSFDEDFLQQIYSIYGHMDAFKLSDITHESGGPWEKASRRGHYALMFDDEIREHYEGKRSTAST</sequence>
<reference evidence="2 3" key="1">
    <citation type="submission" date="2019-12" db="EMBL/GenBank/DDBJ databases">
        <authorList>
            <person name="Zhang Y.-J."/>
        </authorList>
    </citation>
    <scope>NUCLEOTIDE SEQUENCE [LARGE SCALE GENOMIC DNA]</scope>
    <source>
        <strain evidence="2 3">CY05</strain>
    </source>
</reference>
<evidence type="ECO:0000313" key="2">
    <source>
        <dbReference type="EMBL" id="MVO18130.1"/>
    </source>
</evidence>